<accession>A0A9P1GX81</accession>
<dbReference type="GO" id="GO:0000171">
    <property type="term" value="F:ribonuclease MRP activity"/>
    <property type="evidence" value="ECO:0007669"/>
    <property type="project" value="TreeGrafter"/>
</dbReference>
<keyword evidence="2" id="KW-1185">Reference proteome</keyword>
<dbReference type="OrthoDB" id="63112at2759"/>
<proteinExistence type="predicted"/>
<dbReference type="GO" id="GO:0030681">
    <property type="term" value="C:multimeric ribonuclease P complex"/>
    <property type="evidence" value="ECO:0007669"/>
    <property type="project" value="TreeGrafter"/>
</dbReference>
<protein>
    <submittedName>
        <fullName evidence="1">Uncharacterized protein</fullName>
    </submittedName>
</protein>
<reference evidence="1" key="1">
    <citation type="submission" date="2022-11" db="EMBL/GenBank/DDBJ databases">
        <authorList>
            <person name="Scott C."/>
            <person name="Bruce N."/>
        </authorList>
    </citation>
    <scope>NUCLEOTIDE SEQUENCE</scope>
</reference>
<dbReference type="InterPro" id="IPR013893">
    <property type="entry name" value="RNase_P_Rpp40"/>
</dbReference>
<evidence type="ECO:0000313" key="2">
    <source>
        <dbReference type="Proteomes" id="UP000838763"/>
    </source>
</evidence>
<evidence type="ECO:0000313" key="1">
    <source>
        <dbReference type="EMBL" id="CAI4211983.1"/>
    </source>
</evidence>
<dbReference type="Proteomes" id="UP000838763">
    <property type="component" value="Unassembled WGS sequence"/>
</dbReference>
<dbReference type="GO" id="GO:0000447">
    <property type="term" value="P:endonucleolytic cleavage in ITS1 to separate SSU-rRNA from 5.8S rRNA and LSU-rRNA from tricistronic rRNA transcript (SSU-rRNA, 5.8S rRNA, LSU-rRNA)"/>
    <property type="evidence" value="ECO:0007669"/>
    <property type="project" value="TreeGrafter"/>
</dbReference>
<name>A0A9P1GX81_9PEZI</name>
<dbReference type="EMBL" id="CALLCH030000003">
    <property type="protein sequence ID" value="CAI4211983.1"/>
    <property type="molecule type" value="Genomic_DNA"/>
</dbReference>
<dbReference type="GO" id="GO:0000172">
    <property type="term" value="C:ribonuclease MRP complex"/>
    <property type="evidence" value="ECO:0007669"/>
    <property type="project" value="TreeGrafter"/>
</dbReference>
<dbReference type="GO" id="GO:0001682">
    <property type="term" value="P:tRNA 5'-leader removal"/>
    <property type="evidence" value="ECO:0007669"/>
    <property type="project" value="InterPro"/>
</dbReference>
<comment type="caution">
    <text evidence="1">The sequence shown here is derived from an EMBL/GenBank/DDBJ whole genome shotgun (WGS) entry which is preliminary data.</text>
</comment>
<dbReference type="Pfam" id="PF08584">
    <property type="entry name" value="Ribonuc_P_40"/>
    <property type="match status" value="2"/>
</dbReference>
<dbReference type="PANTHER" id="PTHR15396:SF1">
    <property type="entry name" value="RIBONUCLEASE P PROTEIN SUBUNIT P40"/>
    <property type="match status" value="1"/>
</dbReference>
<sequence length="300" mass="33827">MLRHLRPNALPCTQQRRGYSFPAPDKGKPWAPILSQDFVYSVDLILPEESFEALKKEVLPRLSPPAFFRIKAPLAKLLDGAFLLDYLKTGDVLMLSKGQEPVDNLFTIRDGKLTMYLDRETEPITWLCTTSKSKEMNANYVQGFFPTKNSIQSTASQTLPTSSPSFDGLLQEFAGADKLTFEESAADLYEWLSLVRLGSPRVEFGDNVDPYLSRYQVPMSPDGPQTLKLRRVTWRGFMPSTWAHATLATVLREVPFKSWLAFSTTTFSKGTTASDNAECTFFRPPNSGGQYILWDVRRDG</sequence>
<dbReference type="GO" id="GO:0004526">
    <property type="term" value="F:ribonuclease P activity"/>
    <property type="evidence" value="ECO:0007669"/>
    <property type="project" value="TreeGrafter"/>
</dbReference>
<organism evidence="1 2">
    <name type="scientific">Parascedosporium putredinis</name>
    <dbReference type="NCBI Taxonomy" id="1442378"/>
    <lineage>
        <taxon>Eukaryota</taxon>
        <taxon>Fungi</taxon>
        <taxon>Dikarya</taxon>
        <taxon>Ascomycota</taxon>
        <taxon>Pezizomycotina</taxon>
        <taxon>Sordariomycetes</taxon>
        <taxon>Hypocreomycetidae</taxon>
        <taxon>Microascales</taxon>
        <taxon>Microascaceae</taxon>
        <taxon>Parascedosporium</taxon>
    </lineage>
</organism>
<dbReference type="PANTHER" id="PTHR15396">
    <property type="entry name" value="RIBONUCLEASE P PROTEIN SUBUNIT P40"/>
    <property type="match status" value="1"/>
</dbReference>
<gene>
    <name evidence="1" type="ORF">PPNO1_LOCUS1752</name>
</gene>
<dbReference type="AlphaFoldDB" id="A0A9P1GX81"/>